<evidence type="ECO:0000313" key="2">
    <source>
        <dbReference type="EMBL" id="CAB4685865.1"/>
    </source>
</evidence>
<dbReference type="InterPro" id="IPR009839">
    <property type="entry name" value="SseB_N"/>
</dbReference>
<dbReference type="Pfam" id="PF07179">
    <property type="entry name" value="SseB"/>
    <property type="match status" value="1"/>
</dbReference>
<reference evidence="2" key="1">
    <citation type="submission" date="2020-05" db="EMBL/GenBank/DDBJ databases">
        <authorList>
            <person name="Chiriac C."/>
            <person name="Salcher M."/>
            <person name="Ghai R."/>
            <person name="Kavagutti S V."/>
        </authorList>
    </citation>
    <scope>NUCLEOTIDE SEQUENCE</scope>
</reference>
<feature type="domain" description="SseB protein N-terminal" evidence="1">
    <location>
        <begin position="44"/>
        <end position="165"/>
    </location>
</feature>
<proteinExistence type="predicted"/>
<accession>A0A6J6NM97</accession>
<name>A0A6J6NM97_9ZZZZ</name>
<gene>
    <name evidence="2" type="ORF">UFOPK2370_00622</name>
</gene>
<dbReference type="EMBL" id="CAEZXK010000012">
    <property type="protein sequence ID" value="CAB4685865.1"/>
    <property type="molecule type" value="Genomic_DNA"/>
</dbReference>
<evidence type="ECO:0000259" key="1">
    <source>
        <dbReference type="Pfam" id="PF07179"/>
    </source>
</evidence>
<dbReference type="AlphaFoldDB" id="A0A6J6NM97"/>
<sequence>MTSDHEHMNQNKFSDSAGTPWAGRAFDVNNFAQDDGSAPKALLDALLAFREGRANAEAVVDAIRESRLLIPLLAELTESAEGAHGQTIDKSADLSIVTVATPDEQNGLPVFSSVAAMQRWNPKARPVPADARRVALAAVVEDNTRIILDPESETEFAIRRPAIAAIAQDLTWVHPSRNKAVHQAILNVTDKVEEFLSFDLIDGDEQSRLHSAEVQLELRLKPGLSEERLAELMQKLAIGLGESAEIAEHVDSLRVKLA</sequence>
<protein>
    <submittedName>
        <fullName evidence="2">Unannotated protein</fullName>
    </submittedName>
</protein>
<organism evidence="2">
    <name type="scientific">freshwater metagenome</name>
    <dbReference type="NCBI Taxonomy" id="449393"/>
    <lineage>
        <taxon>unclassified sequences</taxon>
        <taxon>metagenomes</taxon>
        <taxon>ecological metagenomes</taxon>
    </lineage>
</organism>